<dbReference type="Proteomes" id="UP000199263">
    <property type="component" value="Unassembled WGS sequence"/>
</dbReference>
<organism evidence="1 2">
    <name type="scientific">Clostridium uliginosum</name>
    <dbReference type="NCBI Taxonomy" id="119641"/>
    <lineage>
        <taxon>Bacteria</taxon>
        <taxon>Bacillati</taxon>
        <taxon>Bacillota</taxon>
        <taxon>Clostridia</taxon>
        <taxon>Eubacteriales</taxon>
        <taxon>Clostridiaceae</taxon>
        <taxon>Clostridium</taxon>
    </lineage>
</organism>
<dbReference type="OrthoDB" id="1680942at2"/>
<reference evidence="1 2" key="1">
    <citation type="submission" date="2016-10" db="EMBL/GenBank/DDBJ databases">
        <authorList>
            <person name="de Groot N.N."/>
        </authorList>
    </citation>
    <scope>NUCLEOTIDE SEQUENCE [LARGE SCALE GENOMIC DNA]</scope>
    <source>
        <strain evidence="1 2">DSM 12992</strain>
    </source>
</reference>
<accession>A0A1I1MYE9</accession>
<protein>
    <submittedName>
        <fullName evidence="1">Broad specificity phosphatase PhoE</fullName>
    </submittedName>
</protein>
<dbReference type="RefSeq" id="WP_090091314.1">
    <property type="nucleotide sequence ID" value="NZ_FOMG01000013.1"/>
</dbReference>
<dbReference type="InterPro" id="IPR029033">
    <property type="entry name" value="His_PPase_superfam"/>
</dbReference>
<name>A0A1I1MYE9_9CLOT</name>
<dbReference type="Gene3D" id="3.40.50.1240">
    <property type="entry name" value="Phosphoglycerate mutase-like"/>
    <property type="match status" value="1"/>
</dbReference>
<dbReference type="STRING" id="119641.SAMN05421842_1136"/>
<dbReference type="AlphaFoldDB" id="A0A1I1MYE9"/>
<dbReference type="InterPro" id="IPR013078">
    <property type="entry name" value="His_Pase_superF_clade-1"/>
</dbReference>
<evidence type="ECO:0000313" key="1">
    <source>
        <dbReference type="EMBL" id="SFC90417.1"/>
    </source>
</evidence>
<sequence length="182" mass="21502">MRIGLVRHFKVNCEKKAFMTSKEFKDWETDYNNSEVTRNDVKLQGIVWNKCYASTLSRAITTAQDVYSGDIVKSDLIREVPINPLFKSNLKLPYWFWAVTARFAWYTNHTSQEEQKLHTELNAKNFVDFLESEAQREGSENILVVTHGFFMYTLQKELKKRGFYGKMVMTPQNGRLYLYKRD</sequence>
<proteinExistence type="predicted"/>
<dbReference type="Pfam" id="PF00300">
    <property type="entry name" value="His_Phos_1"/>
    <property type="match status" value="1"/>
</dbReference>
<keyword evidence="2" id="KW-1185">Reference proteome</keyword>
<dbReference type="EMBL" id="FOMG01000013">
    <property type="protein sequence ID" value="SFC90417.1"/>
    <property type="molecule type" value="Genomic_DNA"/>
</dbReference>
<dbReference type="SUPFAM" id="SSF53254">
    <property type="entry name" value="Phosphoglycerate mutase-like"/>
    <property type="match status" value="1"/>
</dbReference>
<evidence type="ECO:0000313" key="2">
    <source>
        <dbReference type="Proteomes" id="UP000199263"/>
    </source>
</evidence>
<gene>
    <name evidence="1" type="ORF">SAMN05421842_1136</name>
</gene>